<evidence type="ECO:0000313" key="6">
    <source>
        <dbReference type="EMBL" id="MBC2769537.1"/>
    </source>
</evidence>
<dbReference type="RefSeq" id="WP_185779253.1">
    <property type="nucleotide sequence ID" value="NZ_JACJUU010000003.1"/>
</dbReference>
<dbReference type="PANTHER" id="PTHR41164:SF1">
    <property type="entry name" value="CURLI PRODUCTION ASSEMBLY_TRANSPORT COMPONENT CSGG"/>
    <property type="match status" value="1"/>
</dbReference>
<proteinExistence type="predicted"/>
<evidence type="ECO:0000256" key="5">
    <source>
        <dbReference type="ARBA" id="ARBA00023288"/>
    </source>
</evidence>
<dbReference type="GO" id="GO:0030288">
    <property type="term" value="C:outer membrane-bounded periplasmic space"/>
    <property type="evidence" value="ECO:0007669"/>
    <property type="project" value="InterPro"/>
</dbReference>
<accession>A0A842HMJ4</accession>
<dbReference type="PANTHER" id="PTHR41164">
    <property type="entry name" value="CURLI PRODUCTION ASSEMBLY/TRANSPORT COMPONENT CSGG"/>
    <property type="match status" value="1"/>
</dbReference>
<keyword evidence="3" id="KW-0472">Membrane</keyword>
<protein>
    <submittedName>
        <fullName evidence="6">Curli production assembly/transport protein CsgG</fullName>
    </submittedName>
</protein>
<keyword evidence="1" id="KW-1003">Cell membrane</keyword>
<evidence type="ECO:0000256" key="3">
    <source>
        <dbReference type="ARBA" id="ARBA00023136"/>
    </source>
</evidence>
<sequence length="325" mass="34664">MNTALTCVAPAATKPYSSRLAKLGPVLAVCAALAACAPLQKPAEVANQAQLTPATPSTHDLLKLPPPKGKIVVAVYGFRDQTGQYKPAPDSSFSTSVTQGAASMLIKALKDSGWFTPVERESLQELLTERRIVRALDGSQDKNTPQIYIPPLVPASILIDGGIISYESNVRTGGLGARFLGVGASTLYRVDQVTIGLRSVDIRTGQILQTVSTTKTIFSYEIRPSVFKFVNFKDLLEIEGGITRNEPAQLAVKEAIEAAVIYLTVRGLKDGQWALRNEADWNQPVIQSYMQEETNYAAVAADMGPGGVGMGADAGTIVDTDTPSP</sequence>
<keyword evidence="5" id="KW-0449">Lipoprotein</keyword>
<keyword evidence="4" id="KW-0564">Palmitate</keyword>
<evidence type="ECO:0000313" key="7">
    <source>
        <dbReference type="Proteomes" id="UP000545386"/>
    </source>
</evidence>
<keyword evidence="2" id="KW-0732">Signal</keyword>
<gene>
    <name evidence="6" type="ORF">GTU67_06370</name>
</gene>
<organism evidence="6 7">
    <name type="scientific">Pusillimonas minor</name>
    <dbReference type="NCBI Taxonomy" id="2697024"/>
    <lineage>
        <taxon>Bacteria</taxon>
        <taxon>Pseudomonadati</taxon>
        <taxon>Pseudomonadota</taxon>
        <taxon>Betaproteobacteria</taxon>
        <taxon>Burkholderiales</taxon>
        <taxon>Alcaligenaceae</taxon>
        <taxon>Pusillimonas</taxon>
    </lineage>
</organism>
<dbReference type="InterPro" id="IPR005534">
    <property type="entry name" value="Curli_assmbl/transp-comp_CsgG"/>
</dbReference>
<keyword evidence="7" id="KW-1185">Reference proteome</keyword>
<comment type="caution">
    <text evidence="6">The sequence shown here is derived from an EMBL/GenBank/DDBJ whole genome shotgun (WGS) entry which is preliminary data.</text>
</comment>
<dbReference type="Gene3D" id="3.40.50.10610">
    <property type="entry name" value="ABC-type transport auxiliary lipoprotein component"/>
    <property type="match status" value="2"/>
</dbReference>
<dbReference type="AlphaFoldDB" id="A0A842HMJ4"/>
<dbReference type="EMBL" id="JACJUU010000003">
    <property type="protein sequence ID" value="MBC2769537.1"/>
    <property type="molecule type" value="Genomic_DNA"/>
</dbReference>
<evidence type="ECO:0000256" key="1">
    <source>
        <dbReference type="ARBA" id="ARBA00022475"/>
    </source>
</evidence>
<reference evidence="6 7" key="1">
    <citation type="submission" date="2020-08" db="EMBL/GenBank/DDBJ databases">
        <title>Paraeoetvoesia sp. YC-7-48 draft genome sequence.</title>
        <authorList>
            <person name="Yao L."/>
        </authorList>
    </citation>
    <scope>NUCLEOTIDE SEQUENCE [LARGE SCALE GENOMIC DNA]</scope>
    <source>
        <strain evidence="7">YC-7-48</strain>
    </source>
</reference>
<dbReference type="Proteomes" id="UP000545386">
    <property type="component" value="Unassembled WGS sequence"/>
</dbReference>
<name>A0A842HMJ4_9BURK</name>
<evidence type="ECO:0000256" key="4">
    <source>
        <dbReference type="ARBA" id="ARBA00023139"/>
    </source>
</evidence>
<evidence type="ECO:0000256" key="2">
    <source>
        <dbReference type="ARBA" id="ARBA00022729"/>
    </source>
</evidence>
<dbReference type="Pfam" id="PF03783">
    <property type="entry name" value="CsgG"/>
    <property type="match status" value="1"/>
</dbReference>